<dbReference type="OrthoDB" id="9816564at2"/>
<dbReference type="Proteomes" id="UP000198916">
    <property type="component" value="Unassembled WGS sequence"/>
</dbReference>
<name>A0A1H7IJ22_9SPHI</name>
<keyword evidence="1" id="KW-0808">Transferase</keyword>
<organism evidence="1 2">
    <name type="scientific">Parapedobacter koreensis</name>
    <dbReference type="NCBI Taxonomy" id="332977"/>
    <lineage>
        <taxon>Bacteria</taxon>
        <taxon>Pseudomonadati</taxon>
        <taxon>Bacteroidota</taxon>
        <taxon>Sphingobacteriia</taxon>
        <taxon>Sphingobacteriales</taxon>
        <taxon>Sphingobacteriaceae</taxon>
        <taxon>Parapedobacter</taxon>
    </lineage>
</organism>
<dbReference type="STRING" id="332977.SAMN05421740_102254"/>
<keyword evidence="2" id="KW-1185">Reference proteome</keyword>
<dbReference type="Gene3D" id="3.40.50.2000">
    <property type="entry name" value="Glycogen Phosphorylase B"/>
    <property type="match status" value="1"/>
</dbReference>
<sequence length="399" mass="45535">MTNQQHFIIVGQQPWDTDIGSNCKNIALELSKHHRVLYVNSPLDRITLWRNRKDPHVQKRIAIIKGKADGLIRINENLWNLYPDCLVESINWIKFPKLYDRLNKRNNRLFANSIHSAIRSLGFGDVILFNDNEMFKAFYLKELLRPKLSIYYSRDYMLGVEYWRRQGERLEPLLIAKSDLCFSNSMYLRNYCNRYNARSYYVGQGCDIDFMAEVPANRSGDDFRGITSPIIGYVGSLDSNRLDIGIIAHIAEHFPDCAVVLVGPEDDAFLSSPLHQLKNVHFLGKKPVQDLPAYINAFDVCINPQLVNAITVGNYPRKIDEYLALGKPVVATATETMDIFKDFVYLTASKEGYIACIAKAFAEDNEATRTARKAFAASHTWENSVGEMYSRIAARLADA</sequence>
<dbReference type="AlphaFoldDB" id="A0A1H7IJ22"/>
<dbReference type="PANTHER" id="PTHR12526:SF630">
    <property type="entry name" value="GLYCOSYLTRANSFERASE"/>
    <property type="match status" value="1"/>
</dbReference>
<accession>A0A1H7IJ22</accession>
<evidence type="ECO:0000313" key="1">
    <source>
        <dbReference type="EMBL" id="SEK62334.1"/>
    </source>
</evidence>
<gene>
    <name evidence="1" type="ORF">SAMN05421740_102254</name>
</gene>
<dbReference type="EMBL" id="FNZR01000002">
    <property type="protein sequence ID" value="SEK62334.1"/>
    <property type="molecule type" value="Genomic_DNA"/>
</dbReference>
<protein>
    <submittedName>
        <fullName evidence="1">Glycosyltransferase involved in cell wall bisynthesis</fullName>
    </submittedName>
</protein>
<dbReference type="GO" id="GO:0016740">
    <property type="term" value="F:transferase activity"/>
    <property type="evidence" value="ECO:0007669"/>
    <property type="project" value="UniProtKB-KW"/>
</dbReference>
<proteinExistence type="predicted"/>
<dbReference type="SUPFAM" id="SSF53756">
    <property type="entry name" value="UDP-Glycosyltransferase/glycogen phosphorylase"/>
    <property type="match status" value="1"/>
</dbReference>
<evidence type="ECO:0000313" key="2">
    <source>
        <dbReference type="Proteomes" id="UP000198916"/>
    </source>
</evidence>
<dbReference type="Pfam" id="PF13692">
    <property type="entry name" value="Glyco_trans_1_4"/>
    <property type="match status" value="1"/>
</dbReference>
<reference evidence="2" key="1">
    <citation type="submission" date="2016-10" db="EMBL/GenBank/DDBJ databases">
        <authorList>
            <person name="Varghese N."/>
            <person name="Submissions S."/>
        </authorList>
    </citation>
    <scope>NUCLEOTIDE SEQUENCE [LARGE SCALE GENOMIC DNA]</scope>
    <source>
        <strain evidence="2">Jip14</strain>
    </source>
</reference>
<dbReference type="PANTHER" id="PTHR12526">
    <property type="entry name" value="GLYCOSYLTRANSFERASE"/>
    <property type="match status" value="1"/>
</dbReference>
<dbReference type="RefSeq" id="WP_090603349.1">
    <property type="nucleotide sequence ID" value="NZ_FNZR01000002.1"/>
</dbReference>